<dbReference type="Gene3D" id="3.90.226.10">
    <property type="entry name" value="2-enoyl-CoA Hydratase, Chain A, domain 1"/>
    <property type="match status" value="1"/>
</dbReference>
<dbReference type="Pfam" id="PF00574">
    <property type="entry name" value="CLP_protease"/>
    <property type="match status" value="1"/>
</dbReference>
<organism evidence="2 3">
    <name type="scientific">Hungatella hathewayi</name>
    <dbReference type="NCBI Taxonomy" id="154046"/>
    <lineage>
        <taxon>Bacteria</taxon>
        <taxon>Bacillati</taxon>
        <taxon>Bacillota</taxon>
        <taxon>Clostridia</taxon>
        <taxon>Lachnospirales</taxon>
        <taxon>Lachnospiraceae</taxon>
        <taxon>Hungatella</taxon>
    </lineage>
</organism>
<dbReference type="Proteomes" id="UP001055091">
    <property type="component" value="Unassembled WGS sequence"/>
</dbReference>
<feature type="compositionally biased region" description="Polar residues" evidence="1">
    <location>
        <begin position="19"/>
        <end position="35"/>
    </location>
</feature>
<evidence type="ECO:0000256" key="1">
    <source>
        <dbReference type="SAM" id="MobiDB-lite"/>
    </source>
</evidence>
<protein>
    <submittedName>
        <fullName evidence="2">Translocation-enhancing protein TepA</fullName>
    </submittedName>
</protein>
<dbReference type="InterPro" id="IPR023562">
    <property type="entry name" value="ClpP/TepA"/>
</dbReference>
<dbReference type="GeneID" id="93149857"/>
<feature type="region of interest" description="Disordered" evidence="1">
    <location>
        <begin position="1"/>
        <end position="64"/>
    </location>
</feature>
<comment type="caution">
    <text evidence="2">The sequence shown here is derived from an EMBL/GenBank/DDBJ whole genome shotgun (WGS) entry which is preliminary data.</text>
</comment>
<proteinExistence type="predicted"/>
<evidence type="ECO:0000313" key="3">
    <source>
        <dbReference type="Proteomes" id="UP001055091"/>
    </source>
</evidence>
<dbReference type="SUPFAM" id="SSF52096">
    <property type="entry name" value="ClpP/crotonase"/>
    <property type="match status" value="1"/>
</dbReference>
<gene>
    <name evidence="2" type="primary">tepA</name>
    <name evidence="2" type="ORF">CE91St55_54230</name>
</gene>
<dbReference type="RefSeq" id="WP_118042505.1">
    <property type="nucleotide sequence ID" value="NZ_BQNJ01000002.1"/>
</dbReference>
<dbReference type="AlphaFoldDB" id="A0A413LHW1"/>
<evidence type="ECO:0000313" key="2">
    <source>
        <dbReference type="EMBL" id="GKH03442.1"/>
    </source>
</evidence>
<name>A0A413LHW1_9FIRM</name>
<accession>A0A413LHW1</accession>
<reference evidence="2" key="1">
    <citation type="submission" date="2022-01" db="EMBL/GenBank/DDBJ databases">
        <title>Novel bile acid biosynthetic pathways are enriched in the microbiome of centenarians.</title>
        <authorList>
            <person name="Sato Y."/>
            <person name="Atarashi K."/>
            <person name="Plichta R.D."/>
            <person name="Arai Y."/>
            <person name="Sasajima S."/>
            <person name="Kearney M.S."/>
            <person name="Suda W."/>
            <person name="Takeshita K."/>
            <person name="Sasaki T."/>
            <person name="Okamoto S."/>
            <person name="Skelly N.A."/>
            <person name="Okamura Y."/>
            <person name="Vlamakis H."/>
            <person name="Li Y."/>
            <person name="Tanoue T."/>
            <person name="Takei H."/>
            <person name="Nittono H."/>
            <person name="Narushima S."/>
            <person name="Irie J."/>
            <person name="Itoh H."/>
            <person name="Moriya K."/>
            <person name="Sugiura Y."/>
            <person name="Suematsu M."/>
            <person name="Moritoki N."/>
            <person name="Shibata S."/>
            <person name="Littman R.D."/>
            <person name="Fischbach A.M."/>
            <person name="Uwamino Y."/>
            <person name="Inoue T."/>
            <person name="Honda A."/>
            <person name="Hattori M."/>
            <person name="Murai T."/>
            <person name="Xavier J.R."/>
            <person name="Hirose N."/>
            <person name="Honda K."/>
        </authorList>
    </citation>
    <scope>NUCLEOTIDE SEQUENCE</scope>
    <source>
        <strain evidence="2">CE91-St55</strain>
    </source>
</reference>
<dbReference type="EMBL" id="BQNJ01000002">
    <property type="protein sequence ID" value="GKH03442.1"/>
    <property type="molecule type" value="Genomic_DNA"/>
</dbReference>
<sequence length="271" mass="29999">MREYKKDSEMNCDADNRTENQNGNGRSDENNTSSGDTRKDRLDEKKTEKDIEQKEDEKLEEYGQMTLDDNSKKRKIHLLSIIGEVEGHENLSGNSKTTKYDHILPKLAEIEDDDSVEGLLVILNTSGGDVDAGLAIAEMIASLSIPTVSLVLGGSHSIGVPLAVSTDYSFIVPTGTMMVHPVRMTGMVIGASQTYEYFEMIQDRILSFVSGHATIAYDQLKRLMLNTEMLTRDLGTVLVGEETVKEGLIDEVGGIKDALRKLYEMMDEVKG</sequence>
<dbReference type="InterPro" id="IPR029045">
    <property type="entry name" value="ClpP/crotonase-like_dom_sf"/>
</dbReference>
<feature type="compositionally biased region" description="Basic and acidic residues" evidence="1">
    <location>
        <begin position="36"/>
        <end position="61"/>
    </location>
</feature>
<feature type="compositionally biased region" description="Basic and acidic residues" evidence="1">
    <location>
        <begin position="1"/>
        <end position="18"/>
    </location>
</feature>